<feature type="non-terminal residue" evidence="1">
    <location>
        <position position="456"/>
    </location>
</feature>
<name>A0AC60Q7V3_IXOPE</name>
<reference evidence="1 2" key="1">
    <citation type="journal article" date="2020" name="Cell">
        <title>Large-Scale Comparative Analyses of Tick Genomes Elucidate Their Genetic Diversity and Vector Capacities.</title>
        <authorList>
            <consortium name="Tick Genome and Microbiome Consortium (TIGMIC)"/>
            <person name="Jia N."/>
            <person name="Wang J."/>
            <person name="Shi W."/>
            <person name="Du L."/>
            <person name="Sun Y."/>
            <person name="Zhan W."/>
            <person name="Jiang J.F."/>
            <person name="Wang Q."/>
            <person name="Zhang B."/>
            <person name="Ji P."/>
            <person name="Bell-Sakyi L."/>
            <person name="Cui X.M."/>
            <person name="Yuan T.T."/>
            <person name="Jiang B.G."/>
            <person name="Yang W.F."/>
            <person name="Lam T.T."/>
            <person name="Chang Q.C."/>
            <person name="Ding S.J."/>
            <person name="Wang X.J."/>
            <person name="Zhu J.G."/>
            <person name="Ruan X.D."/>
            <person name="Zhao L."/>
            <person name="Wei J.T."/>
            <person name="Ye R.Z."/>
            <person name="Que T.C."/>
            <person name="Du C.H."/>
            <person name="Zhou Y.H."/>
            <person name="Cheng J.X."/>
            <person name="Dai P.F."/>
            <person name="Guo W.B."/>
            <person name="Han X.H."/>
            <person name="Huang E.J."/>
            <person name="Li L.F."/>
            <person name="Wei W."/>
            <person name="Gao Y.C."/>
            <person name="Liu J.Z."/>
            <person name="Shao H.Z."/>
            <person name="Wang X."/>
            <person name="Wang C.C."/>
            <person name="Yang T.C."/>
            <person name="Huo Q.B."/>
            <person name="Li W."/>
            <person name="Chen H.Y."/>
            <person name="Chen S.E."/>
            <person name="Zhou L.G."/>
            <person name="Ni X.B."/>
            <person name="Tian J.H."/>
            <person name="Sheng Y."/>
            <person name="Liu T."/>
            <person name="Pan Y.S."/>
            <person name="Xia L.Y."/>
            <person name="Li J."/>
            <person name="Zhao F."/>
            <person name="Cao W.C."/>
        </authorList>
    </citation>
    <scope>NUCLEOTIDE SEQUENCE [LARGE SCALE GENOMIC DNA]</scope>
    <source>
        <strain evidence="1">Iper-2018</strain>
    </source>
</reference>
<accession>A0AC60Q7V3</accession>
<evidence type="ECO:0000313" key="1">
    <source>
        <dbReference type="EMBL" id="KAG0429555.1"/>
    </source>
</evidence>
<organism evidence="1 2">
    <name type="scientific">Ixodes persulcatus</name>
    <name type="common">Taiga tick</name>
    <dbReference type="NCBI Taxonomy" id="34615"/>
    <lineage>
        <taxon>Eukaryota</taxon>
        <taxon>Metazoa</taxon>
        <taxon>Ecdysozoa</taxon>
        <taxon>Arthropoda</taxon>
        <taxon>Chelicerata</taxon>
        <taxon>Arachnida</taxon>
        <taxon>Acari</taxon>
        <taxon>Parasitiformes</taxon>
        <taxon>Ixodida</taxon>
        <taxon>Ixodoidea</taxon>
        <taxon>Ixodidae</taxon>
        <taxon>Ixodinae</taxon>
        <taxon>Ixodes</taxon>
    </lineage>
</organism>
<protein>
    <submittedName>
        <fullName evidence="1">Uncharacterized protein</fullName>
    </submittedName>
</protein>
<gene>
    <name evidence="1" type="ORF">HPB47_023532</name>
</gene>
<keyword evidence="2" id="KW-1185">Reference proteome</keyword>
<dbReference type="EMBL" id="JABSTQ010009402">
    <property type="protein sequence ID" value="KAG0429555.1"/>
    <property type="molecule type" value="Genomic_DNA"/>
</dbReference>
<sequence>MPWTTQATTVQYEEDIWIEEEDNTPVVQCSYDADQRGQNRERTFGRGRSRPGWDNQPRRSDQSSNWRDSGGVGRGRSRQSSGGGGGGGDDSDVMVVPAKDVGKIIGKGGSKIRELQDSSGARIHILRDDEDDSGRSDEAKIRLTGPSEIRHKAQMLIEELIYPPGIGSRFCKRDGEPGEEQPMPFIDWAKLIADSDQERERKWNSLPPIIKNFYIEDPEVAAMSPEQVAAFRLKNNNIVVNRLDEKEGSAPVPTNPVATFEQAFAHYPEIMNEIYKNKFEKPSPIQVNHFYKQLSKPKVQFIVVGITKLTNDSFARLVPDPAHNRTVINLCATVNSFYKYVKATLAQDAQDAVLYVSSLPDRENVGCSSNCGVCSGNTVTTQSLNFRQPQNWESYVIAHELGHLLGMAHEGRCPPHHTPGNERLRCRKQEFGYVLGSGKPPHYFSRCLQDQTRGCL</sequence>
<dbReference type="Proteomes" id="UP000805193">
    <property type="component" value="Unassembled WGS sequence"/>
</dbReference>
<evidence type="ECO:0000313" key="2">
    <source>
        <dbReference type="Proteomes" id="UP000805193"/>
    </source>
</evidence>
<comment type="caution">
    <text evidence="1">The sequence shown here is derived from an EMBL/GenBank/DDBJ whole genome shotgun (WGS) entry which is preliminary data.</text>
</comment>
<proteinExistence type="predicted"/>